<proteinExistence type="predicted"/>
<keyword evidence="2" id="KW-1185">Reference proteome</keyword>
<dbReference type="EMBL" id="CATNWA010004280">
    <property type="protein sequence ID" value="CAI9547438.1"/>
    <property type="molecule type" value="Genomic_DNA"/>
</dbReference>
<organism evidence="1 2">
    <name type="scientific">Staurois parvus</name>
    <dbReference type="NCBI Taxonomy" id="386267"/>
    <lineage>
        <taxon>Eukaryota</taxon>
        <taxon>Metazoa</taxon>
        <taxon>Chordata</taxon>
        <taxon>Craniata</taxon>
        <taxon>Vertebrata</taxon>
        <taxon>Euteleostomi</taxon>
        <taxon>Amphibia</taxon>
        <taxon>Batrachia</taxon>
        <taxon>Anura</taxon>
        <taxon>Neobatrachia</taxon>
        <taxon>Ranoidea</taxon>
        <taxon>Ranidae</taxon>
        <taxon>Staurois</taxon>
    </lineage>
</organism>
<name>A0ABN9BIN1_9NEOB</name>
<accession>A0ABN9BIN1</accession>
<evidence type="ECO:0000313" key="2">
    <source>
        <dbReference type="Proteomes" id="UP001162483"/>
    </source>
</evidence>
<dbReference type="Proteomes" id="UP001162483">
    <property type="component" value="Unassembled WGS sequence"/>
</dbReference>
<reference evidence="1" key="1">
    <citation type="submission" date="2023-05" db="EMBL/GenBank/DDBJ databases">
        <authorList>
            <person name="Stuckert A."/>
        </authorList>
    </citation>
    <scope>NUCLEOTIDE SEQUENCE</scope>
</reference>
<evidence type="ECO:0000313" key="1">
    <source>
        <dbReference type="EMBL" id="CAI9547438.1"/>
    </source>
</evidence>
<feature type="non-terminal residue" evidence="1">
    <location>
        <position position="67"/>
    </location>
</feature>
<gene>
    <name evidence="1" type="ORF">SPARVUS_LOCUS2990903</name>
</gene>
<comment type="caution">
    <text evidence="1">The sequence shown here is derived from an EMBL/GenBank/DDBJ whole genome shotgun (WGS) entry which is preliminary data.</text>
</comment>
<protein>
    <submittedName>
        <fullName evidence="1">Uncharacterized protein</fullName>
    </submittedName>
</protein>
<sequence>MPPASAHQCHINATYQCLPVHINATYQCPSESCLSVPPISAANQCQSVLPVSATYQWPSVLPNSSGQ</sequence>